<evidence type="ECO:0000313" key="5">
    <source>
        <dbReference type="Proteomes" id="UP000054279"/>
    </source>
</evidence>
<feature type="chain" id="PRO_5002204690" description="Phytocyanin domain-containing protein" evidence="3">
    <location>
        <begin position="23"/>
        <end position="462"/>
    </location>
</feature>
<keyword evidence="5" id="KW-1185">Reference proteome</keyword>
<gene>
    <name evidence="4" type="ORF">M422DRAFT_33927</name>
</gene>
<keyword evidence="2" id="KW-0472">Membrane</keyword>
<feature type="compositionally biased region" description="Low complexity" evidence="1">
    <location>
        <begin position="188"/>
        <end position="197"/>
    </location>
</feature>
<dbReference type="AlphaFoldDB" id="A0A0C9VIF3"/>
<keyword evidence="2" id="KW-1133">Transmembrane helix</keyword>
<reference evidence="4 5" key="1">
    <citation type="submission" date="2014-06" db="EMBL/GenBank/DDBJ databases">
        <title>Evolutionary Origins and Diversification of the Mycorrhizal Mutualists.</title>
        <authorList>
            <consortium name="DOE Joint Genome Institute"/>
            <consortium name="Mycorrhizal Genomics Consortium"/>
            <person name="Kohler A."/>
            <person name="Kuo A."/>
            <person name="Nagy L.G."/>
            <person name="Floudas D."/>
            <person name="Copeland A."/>
            <person name="Barry K.W."/>
            <person name="Cichocki N."/>
            <person name="Veneault-Fourrey C."/>
            <person name="LaButti K."/>
            <person name="Lindquist E.A."/>
            <person name="Lipzen A."/>
            <person name="Lundell T."/>
            <person name="Morin E."/>
            <person name="Murat C."/>
            <person name="Riley R."/>
            <person name="Ohm R."/>
            <person name="Sun H."/>
            <person name="Tunlid A."/>
            <person name="Henrissat B."/>
            <person name="Grigoriev I.V."/>
            <person name="Hibbett D.S."/>
            <person name="Martin F."/>
        </authorList>
    </citation>
    <scope>NUCLEOTIDE SEQUENCE [LARGE SCALE GENOMIC DNA]</scope>
    <source>
        <strain evidence="4 5">SS14</strain>
    </source>
</reference>
<evidence type="ECO:0000256" key="1">
    <source>
        <dbReference type="SAM" id="MobiDB-lite"/>
    </source>
</evidence>
<evidence type="ECO:0000313" key="4">
    <source>
        <dbReference type="EMBL" id="KIJ37076.1"/>
    </source>
</evidence>
<feature type="transmembrane region" description="Helical" evidence="2">
    <location>
        <begin position="265"/>
        <end position="289"/>
    </location>
</feature>
<dbReference type="InterPro" id="IPR052953">
    <property type="entry name" value="Ser-rich/MCO-related"/>
</dbReference>
<dbReference type="PANTHER" id="PTHR34883">
    <property type="entry name" value="SERINE-RICH PROTEIN, PUTATIVE-RELATED-RELATED"/>
    <property type="match status" value="1"/>
</dbReference>
<keyword evidence="2" id="KW-0812">Transmembrane</keyword>
<evidence type="ECO:0000256" key="3">
    <source>
        <dbReference type="SAM" id="SignalP"/>
    </source>
</evidence>
<sequence length="462" mass="48923">MRFRLRCQTIFCGVFLLPVVVGKDVQISVAGTSFAPPNIGANIGDEINILFTVGNARFTQSSLDNPCTPLQGGLDSGDQPVPPGAGPKQFNFAFTQSPIYYFNFFGGQTNNCRNGFVGAIGASATQMNQFLQNAENFLVEPTVAASSITVPPNTSITFPSSSNVDKSSPPVSTASPGSQTQGATQTKPSTNPGLTPSPNSPPPSTASNPKSGTPFPNSSASKTSISSPSSTTSGHSSTTPGHSSTTASSGTSPLTTPYSPSSRQAIVALIGGLLAMTGFGLVLLGFFFIRKRRARAQLALISAIDPYSRNPKPRVDTLSIQSESSSFLLRHFTSALSIRSRSIRSMLTWRRLEDEERGGGYTSSRPSYQSTVNILETPLLPPMPPPKAWLSKNDRRASDATLVLSVRSGESDLTDASLIVHMPGYREKNVDLTAYRFSSGSIIDVSASPEETFPLAVKDGIP</sequence>
<accession>A0A0C9VIF3</accession>
<protein>
    <recommendedName>
        <fullName evidence="6">Phytocyanin domain-containing protein</fullName>
    </recommendedName>
</protein>
<evidence type="ECO:0008006" key="6">
    <source>
        <dbReference type="Google" id="ProtNLM"/>
    </source>
</evidence>
<feature type="compositionally biased region" description="Polar residues" evidence="1">
    <location>
        <begin position="152"/>
        <end position="187"/>
    </location>
</feature>
<name>A0A0C9VIF3_SPHS4</name>
<organism evidence="4 5">
    <name type="scientific">Sphaerobolus stellatus (strain SS14)</name>
    <dbReference type="NCBI Taxonomy" id="990650"/>
    <lineage>
        <taxon>Eukaryota</taxon>
        <taxon>Fungi</taxon>
        <taxon>Dikarya</taxon>
        <taxon>Basidiomycota</taxon>
        <taxon>Agaricomycotina</taxon>
        <taxon>Agaricomycetes</taxon>
        <taxon>Phallomycetidae</taxon>
        <taxon>Geastrales</taxon>
        <taxon>Sphaerobolaceae</taxon>
        <taxon>Sphaerobolus</taxon>
    </lineage>
</organism>
<feature type="region of interest" description="Disordered" evidence="1">
    <location>
        <begin position="152"/>
        <end position="259"/>
    </location>
</feature>
<feature type="signal peptide" evidence="3">
    <location>
        <begin position="1"/>
        <end position="22"/>
    </location>
</feature>
<feature type="compositionally biased region" description="Low complexity" evidence="1">
    <location>
        <begin position="218"/>
        <end position="259"/>
    </location>
</feature>
<evidence type="ECO:0000256" key="2">
    <source>
        <dbReference type="SAM" id="Phobius"/>
    </source>
</evidence>
<dbReference type="EMBL" id="KN837172">
    <property type="protein sequence ID" value="KIJ37076.1"/>
    <property type="molecule type" value="Genomic_DNA"/>
</dbReference>
<dbReference type="OrthoDB" id="1921208at2759"/>
<keyword evidence="3" id="KW-0732">Signal</keyword>
<proteinExistence type="predicted"/>
<dbReference type="Proteomes" id="UP000054279">
    <property type="component" value="Unassembled WGS sequence"/>
</dbReference>
<dbReference type="PANTHER" id="PTHR34883:SF15">
    <property type="entry name" value="EXTRACELLULAR SERINE-RICH PROTEIN"/>
    <property type="match status" value="1"/>
</dbReference>
<dbReference type="HOGENOM" id="CLU_592067_0_0_1"/>